<keyword evidence="6 11" id="KW-0812">Transmembrane</keyword>
<comment type="function">
    <text evidence="11">Serine protease involved in intramembrane proteolysis.</text>
</comment>
<feature type="transmembrane region" description="Helical" evidence="11">
    <location>
        <begin position="177"/>
        <end position="201"/>
    </location>
</feature>
<dbReference type="GO" id="GO:0006508">
    <property type="term" value="P:proteolysis"/>
    <property type="evidence" value="ECO:0007669"/>
    <property type="project" value="UniProtKB-KW"/>
</dbReference>
<evidence type="ECO:0000313" key="15">
    <source>
        <dbReference type="Proteomes" id="UP000039324"/>
    </source>
</evidence>
<evidence type="ECO:0000256" key="2">
    <source>
        <dbReference type="ARBA" id="ARBA00004141"/>
    </source>
</evidence>
<dbReference type="EMBL" id="CDSF01000100">
    <property type="protein sequence ID" value="CEP00331.1"/>
    <property type="molecule type" value="Genomic_DNA"/>
</dbReference>
<comment type="similarity">
    <text evidence="3 11">Belongs to the peptidase S54 family.</text>
</comment>
<dbReference type="Pfam" id="PF01694">
    <property type="entry name" value="Rhomboid"/>
    <property type="match status" value="1"/>
</dbReference>
<evidence type="ECO:0000256" key="8">
    <source>
        <dbReference type="ARBA" id="ARBA00022825"/>
    </source>
</evidence>
<dbReference type="GO" id="GO:0004252">
    <property type="term" value="F:serine-type endopeptidase activity"/>
    <property type="evidence" value="ECO:0007669"/>
    <property type="project" value="InterPro"/>
</dbReference>
<feature type="transmembrane region" description="Helical" evidence="11">
    <location>
        <begin position="271"/>
        <end position="291"/>
    </location>
</feature>
<protein>
    <recommendedName>
        <fullName evidence="4">rhomboid protease</fullName>
        <ecNumber evidence="4">3.4.21.105</ecNumber>
    </recommendedName>
</protein>
<dbReference type="OMA" id="SCSWCHY"/>
<dbReference type="OrthoDB" id="418595at2759"/>
<keyword evidence="7 11" id="KW-0378">Hydrolase</keyword>
<evidence type="ECO:0000256" key="10">
    <source>
        <dbReference type="ARBA" id="ARBA00023136"/>
    </source>
</evidence>
<evidence type="ECO:0000256" key="5">
    <source>
        <dbReference type="ARBA" id="ARBA00022670"/>
    </source>
</evidence>
<organism evidence="14 15">
    <name type="scientific">Plasmodiophora brassicae</name>
    <name type="common">Clubroot disease agent</name>
    <dbReference type="NCBI Taxonomy" id="37360"/>
    <lineage>
        <taxon>Eukaryota</taxon>
        <taxon>Sar</taxon>
        <taxon>Rhizaria</taxon>
        <taxon>Endomyxa</taxon>
        <taxon>Phytomyxea</taxon>
        <taxon>Plasmodiophorida</taxon>
        <taxon>Plasmodiophoridae</taxon>
        <taxon>Plasmodiophora</taxon>
    </lineage>
</organism>
<dbReference type="AlphaFoldDB" id="A0A0G4IZ55"/>
<feature type="compositionally biased region" description="Basic residues" evidence="12">
    <location>
        <begin position="8"/>
        <end position="17"/>
    </location>
</feature>
<evidence type="ECO:0000259" key="13">
    <source>
        <dbReference type="Pfam" id="PF01694"/>
    </source>
</evidence>
<comment type="catalytic activity">
    <reaction evidence="1 11">
        <text>Cleaves type-1 transmembrane domains using a catalytic dyad composed of serine and histidine that are contributed by different transmembrane domains.</text>
        <dbReference type="EC" id="3.4.21.105"/>
    </reaction>
</comment>
<dbReference type="PANTHER" id="PTHR22936">
    <property type="entry name" value="RHOMBOID-RELATED"/>
    <property type="match status" value="1"/>
</dbReference>
<sequence>MTTEQRGQRRRPRRSSRSRQEQLALGDVTGASEFTVVDYQRRPSPRLGLFPRIANSEPAQDDEGSHSTLTLPSYSSSNSSARPRGDHMEGLKDNDRANRLAQGASLAVAPPEHEQWWTQRYLTITIMAVNTVVFVATLYVANFVFEPVGTNPMIGPSSSVLDEIGAKDVPAIHNGQWYRLFTTAFVHGGIVHLLVNMYALWRVGGSMEAAFGPLPIGCIYLVAIFTSSLASAVYLPNELTVGASGAVFGIVGAMLADCAQNYKIMPPQPMYLPILLLNIVLVLAVGLIPWIDNFSHIGGLVGGFLAGLVVLTEERPAGRPLYTKVLSGVALCLLVFLFIALSTTLSQGIDGNTSCPTCKYLNCIPAPFWGCPYP</sequence>
<feature type="region of interest" description="Disordered" evidence="12">
    <location>
        <begin position="47"/>
        <end position="92"/>
    </location>
</feature>
<feature type="compositionally biased region" description="Basic and acidic residues" evidence="12">
    <location>
        <begin position="83"/>
        <end position="92"/>
    </location>
</feature>
<feature type="transmembrane region" description="Helical" evidence="11">
    <location>
        <begin position="241"/>
        <end position="259"/>
    </location>
</feature>
<evidence type="ECO:0000256" key="7">
    <source>
        <dbReference type="ARBA" id="ARBA00022801"/>
    </source>
</evidence>
<feature type="transmembrane region" description="Helical" evidence="11">
    <location>
        <begin position="121"/>
        <end position="145"/>
    </location>
</feature>
<evidence type="ECO:0000256" key="3">
    <source>
        <dbReference type="ARBA" id="ARBA00009045"/>
    </source>
</evidence>
<evidence type="ECO:0000256" key="4">
    <source>
        <dbReference type="ARBA" id="ARBA00013039"/>
    </source>
</evidence>
<evidence type="ECO:0000256" key="6">
    <source>
        <dbReference type="ARBA" id="ARBA00022692"/>
    </source>
</evidence>
<keyword evidence="15" id="KW-1185">Reference proteome</keyword>
<gene>
    <name evidence="14" type="ORF">PBRA_008065</name>
</gene>
<proteinExistence type="inferred from homology"/>
<dbReference type="EC" id="3.4.21.105" evidence="4"/>
<dbReference type="Proteomes" id="UP000039324">
    <property type="component" value="Unassembled WGS sequence"/>
</dbReference>
<evidence type="ECO:0000256" key="12">
    <source>
        <dbReference type="SAM" id="MobiDB-lite"/>
    </source>
</evidence>
<dbReference type="Gene3D" id="1.20.1540.10">
    <property type="entry name" value="Rhomboid-like"/>
    <property type="match status" value="1"/>
</dbReference>
<keyword evidence="8 11" id="KW-0720">Serine protease</keyword>
<feature type="transmembrane region" description="Helical" evidence="11">
    <location>
        <begin position="297"/>
        <end position="313"/>
    </location>
</feature>
<name>A0A0G4IZ55_PLABS</name>
<evidence type="ECO:0000256" key="1">
    <source>
        <dbReference type="ARBA" id="ARBA00000156"/>
    </source>
</evidence>
<dbReference type="InterPro" id="IPR035952">
    <property type="entry name" value="Rhomboid-like_sf"/>
</dbReference>
<feature type="compositionally biased region" description="Low complexity" evidence="12">
    <location>
        <begin position="66"/>
        <end position="80"/>
    </location>
</feature>
<dbReference type="InterPro" id="IPR002610">
    <property type="entry name" value="Peptidase_S54_rhomboid-like"/>
</dbReference>
<dbReference type="STRING" id="37360.A0A0G4IZ55"/>
<dbReference type="GO" id="GO:0016020">
    <property type="term" value="C:membrane"/>
    <property type="evidence" value="ECO:0007669"/>
    <property type="project" value="UniProtKB-SubCell"/>
</dbReference>
<keyword evidence="5 11" id="KW-0645">Protease</keyword>
<dbReference type="InterPro" id="IPR022764">
    <property type="entry name" value="Peptidase_S54_rhomboid_dom"/>
</dbReference>
<keyword evidence="10 11" id="KW-0472">Membrane</keyword>
<keyword evidence="9 11" id="KW-1133">Transmembrane helix</keyword>
<comment type="subcellular location">
    <subcellularLocation>
        <location evidence="2 11">Membrane</location>
        <topology evidence="2 11">Multi-pass membrane protein</topology>
    </subcellularLocation>
</comment>
<reference evidence="14 15" key="1">
    <citation type="submission" date="2015-02" db="EMBL/GenBank/DDBJ databases">
        <authorList>
            <person name="Chooi Y.-H."/>
        </authorList>
    </citation>
    <scope>NUCLEOTIDE SEQUENCE [LARGE SCALE GENOMIC DNA]</scope>
    <source>
        <strain evidence="14">E3</strain>
    </source>
</reference>
<dbReference type="SUPFAM" id="SSF144091">
    <property type="entry name" value="Rhomboid-like"/>
    <property type="match status" value="1"/>
</dbReference>
<evidence type="ECO:0000313" key="14">
    <source>
        <dbReference type="EMBL" id="CEP00331.1"/>
    </source>
</evidence>
<feature type="region of interest" description="Disordered" evidence="12">
    <location>
        <begin position="1"/>
        <end position="30"/>
    </location>
</feature>
<evidence type="ECO:0000256" key="11">
    <source>
        <dbReference type="RuleBase" id="RU362115"/>
    </source>
</evidence>
<feature type="transmembrane region" description="Helical" evidence="11">
    <location>
        <begin position="325"/>
        <end position="345"/>
    </location>
</feature>
<accession>A0A0G4IZ55</accession>
<evidence type="ECO:0000256" key="9">
    <source>
        <dbReference type="ARBA" id="ARBA00022989"/>
    </source>
</evidence>
<feature type="transmembrane region" description="Helical" evidence="11">
    <location>
        <begin position="213"/>
        <end position="235"/>
    </location>
</feature>
<dbReference type="PANTHER" id="PTHR22936:SF69">
    <property type="entry name" value="RHOMBOID-LIKE PROTEIN"/>
    <property type="match status" value="1"/>
</dbReference>
<feature type="domain" description="Peptidase S54 rhomboid" evidence="13">
    <location>
        <begin position="175"/>
        <end position="311"/>
    </location>
</feature>